<dbReference type="OrthoDB" id="4571717at2"/>
<proteinExistence type="predicted"/>
<feature type="signal peptide" evidence="1">
    <location>
        <begin position="1"/>
        <end position="26"/>
    </location>
</feature>
<dbReference type="Proteomes" id="UP000321424">
    <property type="component" value="Unassembled WGS sequence"/>
</dbReference>
<name>A0A511MF62_9NOCA</name>
<reference evidence="2 3" key="1">
    <citation type="submission" date="2019-07" db="EMBL/GenBank/DDBJ databases">
        <title>Whole genome shotgun sequence of Nocardia ninae NBRC 108245.</title>
        <authorList>
            <person name="Hosoyama A."/>
            <person name="Uohara A."/>
            <person name="Ohji S."/>
            <person name="Ichikawa N."/>
        </authorList>
    </citation>
    <scope>NUCLEOTIDE SEQUENCE [LARGE SCALE GENOMIC DNA]</scope>
    <source>
        <strain evidence="2 3">NBRC 108245</strain>
    </source>
</reference>
<evidence type="ECO:0000313" key="3">
    <source>
        <dbReference type="Proteomes" id="UP000321424"/>
    </source>
</evidence>
<keyword evidence="1" id="KW-0732">Signal</keyword>
<sequence length="189" mass="20844">MAKPLAALLAAGFSAALIAVSAAAHAVPAPIADPGEKASALQQEQAKDNLAKWSKIADGFCSGEKFSDQGIRDYYEAYKLTPLQYRNNVHPADEARRALMGPDRKYAPPLGSTDADELRHWQRLMCSSAEFKADWANAYKTYEEQLGTKMKPGMDEEEAILELYDKKMEMMLKVLAKENGEGPADDEED</sequence>
<feature type="chain" id="PRO_5022066358" evidence="1">
    <location>
        <begin position="27"/>
        <end position="189"/>
    </location>
</feature>
<gene>
    <name evidence="2" type="ORF">NN4_35700</name>
</gene>
<organism evidence="2 3">
    <name type="scientific">Nocardia ninae NBRC 108245</name>
    <dbReference type="NCBI Taxonomy" id="1210091"/>
    <lineage>
        <taxon>Bacteria</taxon>
        <taxon>Bacillati</taxon>
        <taxon>Actinomycetota</taxon>
        <taxon>Actinomycetes</taxon>
        <taxon>Mycobacteriales</taxon>
        <taxon>Nocardiaceae</taxon>
        <taxon>Nocardia</taxon>
    </lineage>
</organism>
<dbReference type="AlphaFoldDB" id="A0A511MF62"/>
<protein>
    <submittedName>
        <fullName evidence="2">Uncharacterized protein</fullName>
    </submittedName>
</protein>
<accession>A0A511MF62</accession>
<comment type="caution">
    <text evidence="2">The sequence shown here is derived from an EMBL/GenBank/DDBJ whole genome shotgun (WGS) entry which is preliminary data.</text>
</comment>
<evidence type="ECO:0000256" key="1">
    <source>
        <dbReference type="SAM" id="SignalP"/>
    </source>
</evidence>
<dbReference type="EMBL" id="BJXA01000021">
    <property type="protein sequence ID" value="GEM39051.1"/>
    <property type="molecule type" value="Genomic_DNA"/>
</dbReference>
<dbReference type="RefSeq" id="WP_147132174.1">
    <property type="nucleotide sequence ID" value="NZ_BJXA01000021.1"/>
</dbReference>
<evidence type="ECO:0000313" key="2">
    <source>
        <dbReference type="EMBL" id="GEM39051.1"/>
    </source>
</evidence>
<keyword evidence="3" id="KW-1185">Reference proteome</keyword>